<dbReference type="InterPro" id="IPR004685">
    <property type="entry name" value="Brnchd-chn_aa_trnsp_Livcs"/>
</dbReference>
<dbReference type="PANTHER" id="PTHR30588:SF8">
    <property type="entry name" value="BRANCHED-CHAIN AMINO ACID PERMEASE BRAB"/>
    <property type="match status" value="1"/>
</dbReference>
<evidence type="ECO:0000256" key="7">
    <source>
        <dbReference type="ARBA" id="ARBA00022989"/>
    </source>
</evidence>
<sequence>MRTTLKPSQILSISLLLFAVFFGAGNMIFPPLLGLSSGENMWGSISGFIITDVGLSLLAIVAVALAGGSFNNLASRVHPKFAAVLAIIIYLSIGPLFVIPRTGSVSYEIGIAPLFQDQWYSMLIFSFIFFTVVYFLSLNPSKLVDHIGKILTPILLGIIAVMATKAILSPTGSFVAPVGDYKEIPFFKGFLEGFLTLDAIGALVLSTIVVNAIRQNGVQEKASIAKYTIICGSIAALFLTIVYFLLGYIGASNGNLGQFENGGQLLATVMYQLFGTSGNIMLSIAIIFACLTTAIGVVSAFANYFTTILTNVSYKKLVLYVCIFSFIISNLGLSLLIKITLPVLIILYPITIILIFVSFIDKYTKRKPSVYIGAMIAAFIISCIHALDNVGMIPTSIASIVSTIPFYKLGIGWIVPAIVGGIVGYFIPQTQTEGEVTTK</sequence>
<feature type="transmembrane region" description="Helical" evidence="9">
    <location>
        <begin position="189"/>
        <end position="212"/>
    </location>
</feature>
<dbReference type="RefSeq" id="WP_033674628.1">
    <property type="nucleotide sequence ID" value="NZ_JOTM01000008.1"/>
</dbReference>
<keyword evidence="7 9" id="KW-1133">Transmembrane helix</keyword>
<evidence type="ECO:0000256" key="3">
    <source>
        <dbReference type="ARBA" id="ARBA00022448"/>
    </source>
</evidence>
<comment type="caution">
    <text evidence="10">The sequence shown here is derived from an EMBL/GenBank/DDBJ whole genome shotgun (WGS) entry which is preliminary data.</text>
</comment>
<feature type="transmembrane region" description="Helical" evidence="9">
    <location>
        <begin position="12"/>
        <end position="33"/>
    </location>
</feature>
<evidence type="ECO:0000256" key="9">
    <source>
        <dbReference type="RuleBase" id="RU362122"/>
    </source>
</evidence>
<organism evidence="10 11">
    <name type="scientific">Bacillus gaemokensis</name>
    <dbReference type="NCBI Taxonomy" id="574375"/>
    <lineage>
        <taxon>Bacteria</taxon>
        <taxon>Bacillati</taxon>
        <taxon>Bacillota</taxon>
        <taxon>Bacilli</taxon>
        <taxon>Bacillales</taxon>
        <taxon>Bacillaceae</taxon>
        <taxon>Bacillus</taxon>
        <taxon>Bacillus cereus group</taxon>
    </lineage>
</organism>
<feature type="transmembrane region" description="Helical" evidence="9">
    <location>
        <begin position="81"/>
        <end position="99"/>
    </location>
</feature>
<feature type="transmembrane region" description="Helical" evidence="9">
    <location>
        <begin position="45"/>
        <end position="69"/>
    </location>
</feature>
<feature type="transmembrane region" description="Helical" evidence="9">
    <location>
        <begin position="150"/>
        <end position="169"/>
    </location>
</feature>
<evidence type="ECO:0000256" key="5">
    <source>
        <dbReference type="ARBA" id="ARBA00022692"/>
    </source>
</evidence>
<name>A0A073KCD6_9BACI</name>
<accession>A0A073KCD6</accession>
<dbReference type="STRING" id="574375.AZF08_19490"/>
<comment type="function">
    <text evidence="9">Component of the transport system for branched-chain amino acids.</text>
</comment>
<feature type="transmembrane region" description="Helical" evidence="9">
    <location>
        <begin position="224"/>
        <end position="246"/>
    </location>
</feature>
<dbReference type="GO" id="GO:0015188">
    <property type="term" value="F:L-isoleucine transmembrane transporter activity"/>
    <property type="evidence" value="ECO:0007669"/>
    <property type="project" value="TreeGrafter"/>
</dbReference>
<evidence type="ECO:0000313" key="10">
    <source>
        <dbReference type="EMBL" id="KEK24260.1"/>
    </source>
</evidence>
<feature type="transmembrane region" description="Helical" evidence="9">
    <location>
        <begin position="407"/>
        <end position="427"/>
    </location>
</feature>
<keyword evidence="6 9" id="KW-0029">Amino-acid transport</keyword>
<reference evidence="10 11" key="1">
    <citation type="submission" date="2014-06" db="EMBL/GenBank/DDBJ databases">
        <title>Draft genome sequence of Bacillus gaemokensis JCM 15801 (MCCC 1A00707).</title>
        <authorList>
            <person name="Lai Q."/>
            <person name="Liu Y."/>
            <person name="Shao Z."/>
        </authorList>
    </citation>
    <scope>NUCLEOTIDE SEQUENCE [LARGE SCALE GENOMIC DNA]</scope>
    <source>
        <strain evidence="10 11">JCM 15801</strain>
    </source>
</reference>
<dbReference type="GO" id="GO:0015820">
    <property type="term" value="P:L-leucine transport"/>
    <property type="evidence" value="ECO:0007669"/>
    <property type="project" value="TreeGrafter"/>
</dbReference>
<dbReference type="eggNOG" id="COG1114">
    <property type="taxonomic scope" value="Bacteria"/>
</dbReference>
<protein>
    <recommendedName>
        <fullName evidence="9">Branched-chain amino acid transport system carrier protein</fullName>
    </recommendedName>
</protein>
<evidence type="ECO:0000313" key="11">
    <source>
        <dbReference type="Proteomes" id="UP000027778"/>
    </source>
</evidence>
<feature type="transmembrane region" description="Helical" evidence="9">
    <location>
        <begin position="280"/>
        <end position="305"/>
    </location>
</feature>
<feature type="transmembrane region" description="Helical" evidence="9">
    <location>
        <begin position="343"/>
        <end position="360"/>
    </location>
</feature>
<gene>
    <name evidence="10" type="ORF">BAGA_28220</name>
</gene>
<dbReference type="Proteomes" id="UP000027778">
    <property type="component" value="Unassembled WGS sequence"/>
</dbReference>
<dbReference type="NCBIfam" id="TIGR00796">
    <property type="entry name" value="livcs"/>
    <property type="match status" value="1"/>
</dbReference>
<keyword evidence="3 9" id="KW-0813">Transport</keyword>
<evidence type="ECO:0000256" key="2">
    <source>
        <dbReference type="ARBA" id="ARBA00008540"/>
    </source>
</evidence>
<evidence type="ECO:0000256" key="4">
    <source>
        <dbReference type="ARBA" id="ARBA00022475"/>
    </source>
</evidence>
<feature type="transmembrane region" description="Helical" evidence="9">
    <location>
        <begin position="317"/>
        <end position="337"/>
    </location>
</feature>
<feature type="transmembrane region" description="Helical" evidence="9">
    <location>
        <begin position="119"/>
        <end position="138"/>
    </location>
</feature>
<dbReference type="Pfam" id="PF05525">
    <property type="entry name" value="Branch_AA_trans"/>
    <property type="match status" value="1"/>
</dbReference>
<keyword evidence="5 9" id="KW-0812">Transmembrane</keyword>
<dbReference type="GO" id="GO:0015190">
    <property type="term" value="F:L-leucine transmembrane transporter activity"/>
    <property type="evidence" value="ECO:0007669"/>
    <property type="project" value="TreeGrafter"/>
</dbReference>
<dbReference type="PANTHER" id="PTHR30588">
    <property type="entry name" value="BRANCHED-CHAIN AMINO ACID TRANSPORT SYSTEM 2 CARRIER PROTEIN"/>
    <property type="match status" value="1"/>
</dbReference>
<comment type="similarity">
    <text evidence="2 9">Belongs to the branched chain amino acid transporter family.</text>
</comment>
<keyword evidence="4" id="KW-1003">Cell membrane</keyword>
<dbReference type="GO" id="GO:0005886">
    <property type="term" value="C:plasma membrane"/>
    <property type="evidence" value="ECO:0007669"/>
    <property type="project" value="UniProtKB-SubCell"/>
</dbReference>
<comment type="subcellular location">
    <subcellularLocation>
        <location evidence="1 9">Cell membrane</location>
        <topology evidence="1 9">Multi-pass membrane protein</topology>
    </subcellularLocation>
</comment>
<dbReference type="AlphaFoldDB" id="A0A073KCD6"/>
<dbReference type="OrthoDB" id="9783920at2"/>
<evidence type="ECO:0000256" key="8">
    <source>
        <dbReference type="ARBA" id="ARBA00023136"/>
    </source>
</evidence>
<feature type="transmembrane region" description="Helical" evidence="9">
    <location>
        <begin position="369"/>
        <end position="387"/>
    </location>
</feature>
<proteinExistence type="inferred from homology"/>
<dbReference type="EMBL" id="JOTM01000008">
    <property type="protein sequence ID" value="KEK24260.1"/>
    <property type="molecule type" value="Genomic_DNA"/>
</dbReference>
<dbReference type="GO" id="GO:0015818">
    <property type="term" value="P:isoleucine transport"/>
    <property type="evidence" value="ECO:0007669"/>
    <property type="project" value="TreeGrafter"/>
</dbReference>
<keyword evidence="8 9" id="KW-0472">Membrane</keyword>
<keyword evidence="11" id="KW-1185">Reference proteome</keyword>
<evidence type="ECO:0000256" key="6">
    <source>
        <dbReference type="ARBA" id="ARBA00022970"/>
    </source>
</evidence>
<evidence type="ECO:0000256" key="1">
    <source>
        <dbReference type="ARBA" id="ARBA00004651"/>
    </source>
</evidence>
<dbReference type="GO" id="GO:0005304">
    <property type="term" value="F:L-valine transmembrane transporter activity"/>
    <property type="evidence" value="ECO:0007669"/>
    <property type="project" value="TreeGrafter"/>
</dbReference>